<dbReference type="RefSeq" id="WP_017837833.1">
    <property type="nucleotide sequence ID" value="NZ_NTGA01000007.1"/>
</dbReference>
<evidence type="ECO:0000256" key="2">
    <source>
        <dbReference type="ARBA" id="ARBA00010388"/>
    </source>
</evidence>
<proteinExistence type="inferred from homology"/>
<dbReference type="Proteomes" id="UP000218810">
    <property type="component" value="Unassembled WGS sequence"/>
</dbReference>
<keyword evidence="6 8" id="KW-0472">Membrane</keyword>
<dbReference type="Gene3D" id="1.10.287.3510">
    <property type="match status" value="1"/>
</dbReference>
<keyword evidence="3" id="KW-1003">Cell membrane</keyword>
<evidence type="ECO:0000313" key="10">
    <source>
        <dbReference type="Proteomes" id="UP000218810"/>
    </source>
</evidence>
<evidence type="ECO:0000256" key="8">
    <source>
        <dbReference type="SAM" id="Phobius"/>
    </source>
</evidence>
<keyword evidence="5 8" id="KW-1133">Transmembrane helix</keyword>
<feature type="compositionally biased region" description="Basic and acidic residues" evidence="7">
    <location>
        <begin position="128"/>
        <end position="137"/>
    </location>
</feature>
<gene>
    <name evidence="9" type="ORF">CEY15_04145</name>
</gene>
<evidence type="ECO:0000256" key="4">
    <source>
        <dbReference type="ARBA" id="ARBA00022692"/>
    </source>
</evidence>
<feature type="compositionally biased region" description="Acidic residues" evidence="7">
    <location>
        <begin position="149"/>
        <end position="163"/>
    </location>
</feature>
<feature type="region of interest" description="Disordered" evidence="7">
    <location>
        <begin position="107"/>
        <end position="212"/>
    </location>
</feature>
<feature type="compositionally biased region" description="Basic and acidic residues" evidence="7">
    <location>
        <begin position="164"/>
        <end position="177"/>
    </location>
</feature>
<name>A0A2A2WSK4_9ACTN</name>
<dbReference type="PANTHER" id="PTHR34583">
    <property type="entry name" value="ANTIPORTER SUBUNIT MNHC2-RELATED"/>
    <property type="match status" value="1"/>
</dbReference>
<dbReference type="EMBL" id="NTGA01000007">
    <property type="protein sequence ID" value="PAY24192.1"/>
    <property type="molecule type" value="Genomic_DNA"/>
</dbReference>
<evidence type="ECO:0000256" key="3">
    <source>
        <dbReference type="ARBA" id="ARBA00022475"/>
    </source>
</evidence>
<accession>A0A2A2WSK4</accession>
<evidence type="ECO:0000256" key="7">
    <source>
        <dbReference type="SAM" id="MobiDB-lite"/>
    </source>
</evidence>
<dbReference type="PANTHER" id="PTHR34583:SF2">
    <property type="entry name" value="ANTIPORTER SUBUNIT MNHC2-RELATED"/>
    <property type="match status" value="1"/>
</dbReference>
<sequence>MTADFGLLLLAGLLCAAGVYLLLERAIIKILLGIMIFSNGINLLLLAAGGPPGSPPIMGRGRSPDAADSDPLSHGMILTAIVITAGVGAFILALAYRSYQFTTADEVADDAEDTKIAKRSPTDAWSAPDRDLSDDHSTGQPTELGDHVDYDDEDLTEAEAEAEAEAREAARGRDVPARRPRRTTHRRDGDDRDRGDDRDHGDRGDDGREGDR</sequence>
<organism evidence="9 10">
    <name type="scientific">Dietzia natronolimnaea</name>
    <dbReference type="NCBI Taxonomy" id="161920"/>
    <lineage>
        <taxon>Bacteria</taxon>
        <taxon>Bacillati</taxon>
        <taxon>Actinomycetota</taxon>
        <taxon>Actinomycetes</taxon>
        <taxon>Mycobacteriales</taxon>
        <taxon>Dietziaceae</taxon>
        <taxon>Dietzia</taxon>
    </lineage>
</organism>
<feature type="transmembrane region" description="Helical" evidence="8">
    <location>
        <begin position="6"/>
        <end position="23"/>
    </location>
</feature>
<feature type="transmembrane region" description="Helical" evidence="8">
    <location>
        <begin position="30"/>
        <end position="52"/>
    </location>
</feature>
<keyword evidence="4 8" id="KW-0812">Transmembrane</keyword>
<dbReference type="GO" id="GO:0005886">
    <property type="term" value="C:plasma membrane"/>
    <property type="evidence" value="ECO:0007669"/>
    <property type="project" value="UniProtKB-SubCell"/>
</dbReference>
<dbReference type="AlphaFoldDB" id="A0A2A2WSK4"/>
<keyword evidence="10" id="KW-1185">Reference proteome</keyword>
<evidence type="ECO:0000256" key="5">
    <source>
        <dbReference type="ARBA" id="ARBA00022989"/>
    </source>
</evidence>
<comment type="subcellular location">
    <subcellularLocation>
        <location evidence="1">Cell membrane</location>
        <topology evidence="1">Multi-pass membrane protein</topology>
    </subcellularLocation>
</comment>
<evidence type="ECO:0000256" key="6">
    <source>
        <dbReference type="ARBA" id="ARBA00023136"/>
    </source>
</evidence>
<feature type="compositionally biased region" description="Basic and acidic residues" evidence="7">
    <location>
        <begin position="186"/>
        <end position="212"/>
    </location>
</feature>
<dbReference type="NCBIfam" id="NF005929">
    <property type="entry name" value="PRK07946.1"/>
    <property type="match status" value="1"/>
</dbReference>
<protein>
    <submittedName>
        <fullName evidence="9">Na(+)/H(+) antiporter subunit C</fullName>
    </submittedName>
</protein>
<evidence type="ECO:0000313" key="9">
    <source>
        <dbReference type="EMBL" id="PAY24192.1"/>
    </source>
</evidence>
<evidence type="ECO:0000256" key="1">
    <source>
        <dbReference type="ARBA" id="ARBA00004651"/>
    </source>
</evidence>
<dbReference type="InterPro" id="IPR050601">
    <property type="entry name" value="CPA3_antiporter_subunitC"/>
</dbReference>
<comment type="caution">
    <text evidence="9">The sequence shown here is derived from an EMBL/GenBank/DDBJ whole genome shotgun (WGS) entry which is preliminary data.</text>
</comment>
<reference evidence="10" key="1">
    <citation type="submission" date="2017-09" db="EMBL/GenBank/DDBJ databases">
        <authorList>
            <person name="Zhang Y."/>
            <person name="Huang X."/>
            <person name="Liu J."/>
            <person name="Lu L."/>
            <person name="Peng K."/>
        </authorList>
    </citation>
    <scope>NUCLEOTIDE SEQUENCE [LARGE SCALE GENOMIC DNA]</scope>
    <source>
        <strain evidence="10">S-XJ-1</strain>
    </source>
</reference>
<comment type="similarity">
    <text evidence="2">Belongs to the CPA3 antiporters (TC 2.A.63) subunit C family.</text>
</comment>
<dbReference type="OrthoDB" id="9799219at2"/>
<dbReference type="Pfam" id="PF00420">
    <property type="entry name" value="Oxidored_q2"/>
    <property type="match status" value="1"/>
</dbReference>
<dbReference type="InterPro" id="IPR039428">
    <property type="entry name" value="NUOK/Mnh_C1-like"/>
</dbReference>
<feature type="transmembrane region" description="Helical" evidence="8">
    <location>
        <begin position="72"/>
        <end position="96"/>
    </location>
</feature>